<evidence type="ECO:0000313" key="2">
    <source>
        <dbReference type="Proteomes" id="UP000182658"/>
    </source>
</evidence>
<name>A0A1J7II59_9PEZI</name>
<dbReference type="AlphaFoldDB" id="A0A1J7II59"/>
<accession>A0A1J7II59</accession>
<dbReference type="STRING" id="1408157.A0A1J7II59"/>
<sequence>MTSGLDKLVAIAAVAETFQRLIPIQERRRWRYLAGLWEQTLLRDLVWSPEHSGVLPARPPYRAPSWSWASVDCHVTVVAAPASFQKATTLVVHDVHVEPQSWDARFGAIVEARLTVTGMTKDISDCLVTAGGINMSFVDPDTKFMGILGLDASEPGGSSVSVTLLQVEGFKGSSDSYEMILVLRSTGRPSEYRRIGSFFPNKREIHRWSEWDASFTKRTIEII</sequence>
<reference evidence="1 2" key="1">
    <citation type="submission" date="2016-10" db="EMBL/GenBank/DDBJ databases">
        <title>Draft genome sequence of Coniochaeta ligniaria NRRL30616, a lignocellulolytic fungus for bioabatement of inhibitors in plant biomass hydrolysates.</title>
        <authorList>
            <consortium name="DOE Joint Genome Institute"/>
            <person name="Jimenez D.J."/>
            <person name="Hector R.E."/>
            <person name="Riley R."/>
            <person name="Sun H."/>
            <person name="Grigoriev I.V."/>
            <person name="Van Elsas J.D."/>
            <person name="Nichols N.N."/>
        </authorList>
    </citation>
    <scope>NUCLEOTIDE SEQUENCE [LARGE SCALE GENOMIC DNA]</scope>
    <source>
        <strain evidence="1 2">NRRL 30616</strain>
    </source>
</reference>
<evidence type="ECO:0008006" key="3">
    <source>
        <dbReference type="Google" id="ProtNLM"/>
    </source>
</evidence>
<dbReference type="Proteomes" id="UP000182658">
    <property type="component" value="Unassembled WGS sequence"/>
</dbReference>
<dbReference type="InParanoid" id="A0A1J7II59"/>
<protein>
    <recommendedName>
        <fullName evidence="3">Heterokaryon incompatibility domain-containing protein</fullName>
    </recommendedName>
</protein>
<dbReference type="PANTHER" id="PTHR33112:SF13">
    <property type="entry name" value="HETEROKARYON INCOMPATIBILITY DOMAIN-CONTAINING PROTEIN"/>
    <property type="match status" value="1"/>
</dbReference>
<keyword evidence="2" id="KW-1185">Reference proteome</keyword>
<organism evidence="1 2">
    <name type="scientific">Coniochaeta ligniaria NRRL 30616</name>
    <dbReference type="NCBI Taxonomy" id="1408157"/>
    <lineage>
        <taxon>Eukaryota</taxon>
        <taxon>Fungi</taxon>
        <taxon>Dikarya</taxon>
        <taxon>Ascomycota</taxon>
        <taxon>Pezizomycotina</taxon>
        <taxon>Sordariomycetes</taxon>
        <taxon>Sordariomycetidae</taxon>
        <taxon>Coniochaetales</taxon>
        <taxon>Coniochaetaceae</taxon>
        <taxon>Coniochaeta</taxon>
    </lineage>
</organism>
<dbReference type="PANTHER" id="PTHR33112">
    <property type="entry name" value="DOMAIN PROTEIN, PUTATIVE-RELATED"/>
    <property type="match status" value="1"/>
</dbReference>
<dbReference type="OrthoDB" id="5347061at2759"/>
<gene>
    <name evidence="1" type="ORF">CONLIGDRAFT_635186</name>
</gene>
<proteinExistence type="predicted"/>
<dbReference type="EMBL" id="KV875100">
    <property type="protein sequence ID" value="OIW26971.1"/>
    <property type="molecule type" value="Genomic_DNA"/>
</dbReference>
<evidence type="ECO:0000313" key="1">
    <source>
        <dbReference type="EMBL" id="OIW26971.1"/>
    </source>
</evidence>